<organism evidence="2 3">
    <name type="scientific">Peribacillus deserti</name>
    <dbReference type="NCBI Taxonomy" id="673318"/>
    <lineage>
        <taxon>Bacteria</taxon>
        <taxon>Bacillati</taxon>
        <taxon>Bacillota</taxon>
        <taxon>Bacilli</taxon>
        <taxon>Bacillales</taxon>
        <taxon>Bacillaceae</taxon>
        <taxon>Peribacillus</taxon>
    </lineage>
</organism>
<feature type="compositionally biased region" description="Acidic residues" evidence="1">
    <location>
        <begin position="97"/>
        <end position="111"/>
    </location>
</feature>
<evidence type="ECO:0000313" key="2">
    <source>
        <dbReference type="EMBL" id="MBM7691223.1"/>
    </source>
</evidence>
<accession>A0ABS2QFC0</accession>
<dbReference type="RefSeq" id="WP_204538393.1">
    <property type="nucleotide sequence ID" value="NZ_JAFBFI010000002.1"/>
</dbReference>
<evidence type="ECO:0000256" key="1">
    <source>
        <dbReference type="SAM" id="MobiDB-lite"/>
    </source>
</evidence>
<feature type="region of interest" description="Disordered" evidence="1">
    <location>
        <begin position="96"/>
        <end position="116"/>
    </location>
</feature>
<evidence type="ECO:0000313" key="3">
    <source>
        <dbReference type="Proteomes" id="UP000823486"/>
    </source>
</evidence>
<gene>
    <name evidence="2" type="ORF">JOC77_000628</name>
</gene>
<comment type="caution">
    <text evidence="2">The sequence shown here is derived from an EMBL/GenBank/DDBJ whole genome shotgun (WGS) entry which is preliminary data.</text>
</comment>
<reference evidence="2 3" key="1">
    <citation type="submission" date="2021-01" db="EMBL/GenBank/DDBJ databases">
        <title>Genomic Encyclopedia of Type Strains, Phase IV (KMG-IV): sequencing the most valuable type-strain genomes for metagenomic binning, comparative biology and taxonomic classification.</title>
        <authorList>
            <person name="Goeker M."/>
        </authorList>
    </citation>
    <scope>NUCLEOTIDE SEQUENCE [LARGE SCALE GENOMIC DNA]</scope>
    <source>
        <strain evidence="2 3">DSM 105482</strain>
    </source>
</reference>
<evidence type="ECO:0008006" key="4">
    <source>
        <dbReference type="Google" id="ProtNLM"/>
    </source>
</evidence>
<dbReference type="Proteomes" id="UP000823486">
    <property type="component" value="Unassembled WGS sequence"/>
</dbReference>
<keyword evidence="3" id="KW-1185">Reference proteome</keyword>
<dbReference type="EMBL" id="JAFBFI010000002">
    <property type="protein sequence ID" value="MBM7691223.1"/>
    <property type="molecule type" value="Genomic_DNA"/>
</dbReference>
<name>A0ABS2QFC0_9BACI</name>
<protein>
    <recommendedName>
        <fullName evidence="4">Cytosolic protein</fullName>
    </recommendedName>
</protein>
<sequence>MNSFVVSFHQEDNVDTMQVQKLNDTEFDQATEGGARHLFDLDTNIGYFVFMDAEDIDGDVSHLMIQFEGDNESPSAYYSFSLPDFYEFMALFLSGQEPEDEEEGGDEDDQEYGPMQHLGHLLHHIVEEGNSLKP</sequence>
<proteinExistence type="predicted"/>